<evidence type="ECO:0000313" key="6">
    <source>
        <dbReference type="EMBL" id="MBL0393248.1"/>
    </source>
</evidence>
<name>A0A936Z198_9BURK</name>
<feature type="transmembrane region" description="Helical" evidence="4">
    <location>
        <begin position="350"/>
        <end position="376"/>
    </location>
</feature>
<dbReference type="EMBL" id="JAEQNE010000005">
    <property type="protein sequence ID" value="MBL0393248.1"/>
    <property type="molecule type" value="Genomic_DNA"/>
</dbReference>
<feature type="transmembrane region" description="Helical" evidence="4">
    <location>
        <begin position="172"/>
        <end position="191"/>
    </location>
</feature>
<keyword evidence="2 4" id="KW-1133">Transmembrane helix</keyword>
<dbReference type="InterPro" id="IPR011701">
    <property type="entry name" value="MFS"/>
</dbReference>
<keyword evidence="3 4" id="KW-0472">Membrane</keyword>
<evidence type="ECO:0000313" key="7">
    <source>
        <dbReference type="Proteomes" id="UP000599109"/>
    </source>
</evidence>
<dbReference type="GO" id="GO:0022857">
    <property type="term" value="F:transmembrane transporter activity"/>
    <property type="evidence" value="ECO:0007669"/>
    <property type="project" value="InterPro"/>
</dbReference>
<comment type="caution">
    <text evidence="6">The sequence shown here is derived from an EMBL/GenBank/DDBJ whole genome shotgun (WGS) entry which is preliminary data.</text>
</comment>
<dbReference type="PROSITE" id="PS50850">
    <property type="entry name" value="MFS"/>
    <property type="match status" value="1"/>
</dbReference>
<keyword evidence="7" id="KW-1185">Reference proteome</keyword>
<feature type="transmembrane region" description="Helical" evidence="4">
    <location>
        <begin position="382"/>
        <end position="402"/>
    </location>
</feature>
<dbReference type="Gene3D" id="1.20.1250.20">
    <property type="entry name" value="MFS general substrate transporter like domains"/>
    <property type="match status" value="2"/>
</dbReference>
<reference evidence="6 7" key="1">
    <citation type="journal article" date="2017" name="Int. J. Syst. Evol. Microbiol.">
        <title>Ramlibacter monticola sp. nov., isolated from forest soil.</title>
        <authorList>
            <person name="Chaudhary D.K."/>
            <person name="Kim J."/>
        </authorList>
    </citation>
    <scope>NUCLEOTIDE SEQUENCE [LARGE SCALE GENOMIC DNA]</scope>
    <source>
        <strain evidence="6 7">KACC 19175</strain>
    </source>
</reference>
<feature type="transmembrane region" description="Helical" evidence="4">
    <location>
        <begin position="296"/>
        <end position="314"/>
    </location>
</feature>
<feature type="transmembrane region" description="Helical" evidence="4">
    <location>
        <begin position="141"/>
        <end position="166"/>
    </location>
</feature>
<dbReference type="PANTHER" id="PTHR11360:SF284">
    <property type="entry name" value="EG:103B4.3 PROTEIN-RELATED"/>
    <property type="match status" value="1"/>
</dbReference>
<dbReference type="InterPro" id="IPR050327">
    <property type="entry name" value="Proton-linked_MCT"/>
</dbReference>
<evidence type="ECO:0000256" key="4">
    <source>
        <dbReference type="SAM" id="Phobius"/>
    </source>
</evidence>
<feature type="transmembrane region" description="Helical" evidence="4">
    <location>
        <begin position="12"/>
        <end position="33"/>
    </location>
</feature>
<feature type="domain" description="Major facilitator superfamily (MFS) profile" evidence="5">
    <location>
        <begin position="12"/>
        <end position="409"/>
    </location>
</feature>
<feature type="transmembrane region" description="Helical" evidence="4">
    <location>
        <begin position="230"/>
        <end position="249"/>
    </location>
</feature>
<sequence length="420" mass="43904">MRSEIGTRWYFGWNIVAAAAVLTLLSTGMRLGMGPYFLPMAHELGFSRTLLSAIMAGAMLCYGIALPLAGFLVARHGTRKVLLAGAAAVLVASVWAVNTREAWSFLLAFGGLLSVGLAFTSPVALTPVISRWFVRRRGMALFLLASGSMAGIAVVTPLATLAVTLFGWRASLLGFAVLLAACTIPAALFVIRDVPPVSSDLLPEEAQAQRTHAATLPQPLEPMEALRTGTFWRIAFGLFCCGFSMQLLGTHGMPMLMDHGFGPFTSSLTVGLVGVAAIAGTVLLGGMSDRIPRRNLLAAVYVVRGLGFFALVLAGSVLELYLTATAMGLVWAGGAALSAVILADAYGPRLVGLLYGLAYFGHQVGAALASFLGGWAYESFGVHWAAFGGCGALLLAAGLVALQLPRRATHLMAPNPAAAH</sequence>
<feature type="transmembrane region" description="Helical" evidence="4">
    <location>
        <begin position="103"/>
        <end position="129"/>
    </location>
</feature>
<feature type="transmembrane region" description="Helical" evidence="4">
    <location>
        <begin position="53"/>
        <end position="74"/>
    </location>
</feature>
<dbReference type="RefSeq" id="WP_201675923.1">
    <property type="nucleotide sequence ID" value="NZ_JAEQNE010000005.1"/>
</dbReference>
<dbReference type="InterPro" id="IPR036259">
    <property type="entry name" value="MFS_trans_sf"/>
</dbReference>
<dbReference type="Proteomes" id="UP000599109">
    <property type="component" value="Unassembled WGS sequence"/>
</dbReference>
<evidence type="ECO:0000256" key="2">
    <source>
        <dbReference type="ARBA" id="ARBA00022989"/>
    </source>
</evidence>
<feature type="transmembrane region" description="Helical" evidence="4">
    <location>
        <begin position="261"/>
        <end position="284"/>
    </location>
</feature>
<evidence type="ECO:0000256" key="1">
    <source>
        <dbReference type="ARBA" id="ARBA00022692"/>
    </source>
</evidence>
<dbReference type="Pfam" id="PF07690">
    <property type="entry name" value="MFS_1"/>
    <property type="match status" value="1"/>
</dbReference>
<dbReference type="SUPFAM" id="SSF103473">
    <property type="entry name" value="MFS general substrate transporter"/>
    <property type="match status" value="1"/>
</dbReference>
<evidence type="ECO:0000256" key="3">
    <source>
        <dbReference type="ARBA" id="ARBA00023136"/>
    </source>
</evidence>
<accession>A0A936Z198</accession>
<organism evidence="6 7">
    <name type="scientific">Ramlibacter monticola</name>
    <dbReference type="NCBI Taxonomy" id="1926872"/>
    <lineage>
        <taxon>Bacteria</taxon>
        <taxon>Pseudomonadati</taxon>
        <taxon>Pseudomonadota</taxon>
        <taxon>Betaproteobacteria</taxon>
        <taxon>Burkholderiales</taxon>
        <taxon>Comamonadaceae</taxon>
        <taxon>Ramlibacter</taxon>
    </lineage>
</organism>
<dbReference type="CDD" id="cd17355">
    <property type="entry name" value="MFS_YcxA_like"/>
    <property type="match status" value="1"/>
</dbReference>
<dbReference type="InterPro" id="IPR020846">
    <property type="entry name" value="MFS_dom"/>
</dbReference>
<dbReference type="AlphaFoldDB" id="A0A936Z198"/>
<feature type="transmembrane region" description="Helical" evidence="4">
    <location>
        <begin position="81"/>
        <end position="97"/>
    </location>
</feature>
<keyword evidence="1 4" id="KW-0812">Transmembrane</keyword>
<gene>
    <name evidence="6" type="ORF">JJ685_19070</name>
</gene>
<protein>
    <submittedName>
        <fullName evidence="6">MFS transporter</fullName>
    </submittedName>
</protein>
<feature type="transmembrane region" description="Helical" evidence="4">
    <location>
        <begin position="320"/>
        <end position="343"/>
    </location>
</feature>
<proteinExistence type="predicted"/>
<evidence type="ECO:0000259" key="5">
    <source>
        <dbReference type="PROSITE" id="PS50850"/>
    </source>
</evidence>
<dbReference type="PANTHER" id="PTHR11360">
    <property type="entry name" value="MONOCARBOXYLATE TRANSPORTER"/>
    <property type="match status" value="1"/>
</dbReference>